<protein>
    <submittedName>
        <fullName evidence="5">Chloramphenicol acetyltransferase</fullName>
    </submittedName>
</protein>
<dbReference type="GO" id="GO:0016746">
    <property type="term" value="F:acyltransferase activity"/>
    <property type="evidence" value="ECO:0007669"/>
    <property type="project" value="UniProtKB-KW"/>
</dbReference>
<evidence type="ECO:0000313" key="5">
    <source>
        <dbReference type="EMBL" id="PSH55308.1"/>
    </source>
</evidence>
<keyword evidence="3" id="KW-0677">Repeat</keyword>
<keyword evidence="2 5" id="KW-0808">Transferase</keyword>
<dbReference type="AlphaFoldDB" id="A0A2P7AM59"/>
<dbReference type="OrthoDB" id="9815592at2"/>
<evidence type="ECO:0000256" key="2">
    <source>
        <dbReference type="ARBA" id="ARBA00022679"/>
    </source>
</evidence>
<dbReference type="EMBL" id="PGGN01000005">
    <property type="protein sequence ID" value="PSH55308.1"/>
    <property type="molecule type" value="Genomic_DNA"/>
</dbReference>
<dbReference type="InterPro" id="IPR017694">
    <property type="entry name" value="Phosphonate_tfrase_rpt"/>
</dbReference>
<proteinExistence type="inferred from homology"/>
<name>A0A2P7AM59_9HYPH</name>
<dbReference type="InterPro" id="IPR001451">
    <property type="entry name" value="Hexapep"/>
</dbReference>
<dbReference type="CDD" id="cd03349">
    <property type="entry name" value="LbH_XAT"/>
    <property type="match status" value="1"/>
</dbReference>
<organism evidence="5 6">
    <name type="scientific">Phyllobacterium endophyticum</name>
    <dbReference type="NCBI Taxonomy" id="1149773"/>
    <lineage>
        <taxon>Bacteria</taxon>
        <taxon>Pseudomonadati</taxon>
        <taxon>Pseudomonadota</taxon>
        <taxon>Alphaproteobacteria</taxon>
        <taxon>Hyphomicrobiales</taxon>
        <taxon>Phyllobacteriaceae</taxon>
        <taxon>Phyllobacterium</taxon>
    </lineage>
</organism>
<dbReference type="PANTHER" id="PTHR43300:SF11">
    <property type="entry name" value="ACETYLTRANSFERASE RV3034C-RELATED"/>
    <property type="match status" value="1"/>
</dbReference>
<evidence type="ECO:0000256" key="1">
    <source>
        <dbReference type="ARBA" id="ARBA00007274"/>
    </source>
</evidence>
<dbReference type="InterPro" id="IPR011004">
    <property type="entry name" value="Trimer_LpxA-like_sf"/>
</dbReference>
<sequence>MSEKMLGIAPSIHPTATVRDSKLGQYTEVGERTAIVETEFGDYSYIVHDGSIIYAKIGKFCSIAAFVRINPGNHATWRASQHHYSYRSRQFGFDLGDDLEFFQWRRDHQVNIGNDVWIGHGAVIMPGITIGDGAVVGSSAVVTRDVDPYTIVAGVPARFIKRRHPELLAEKLVALAWWDWDHAKLGETLPDMRSMSAEAFVEKYLSA</sequence>
<keyword evidence="4" id="KW-0012">Acyltransferase</keyword>
<evidence type="ECO:0000313" key="6">
    <source>
        <dbReference type="Proteomes" id="UP000241158"/>
    </source>
</evidence>
<reference evidence="6" key="1">
    <citation type="submission" date="2017-11" db="EMBL/GenBank/DDBJ databases">
        <authorList>
            <person name="Kuznetsova I."/>
            <person name="Sazanova A."/>
            <person name="Chirak E."/>
            <person name="Safronova V."/>
            <person name="Willems A."/>
        </authorList>
    </citation>
    <scope>NUCLEOTIDE SEQUENCE [LARGE SCALE GENOMIC DNA]</scope>
    <source>
        <strain evidence="6">PEPV15</strain>
    </source>
</reference>
<dbReference type="Gene3D" id="2.160.10.10">
    <property type="entry name" value="Hexapeptide repeat proteins"/>
    <property type="match status" value="1"/>
</dbReference>
<dbReference type="RefSeq" id="WP_106718738.1">
    <property type="nucleotide sequence ID" value="NZ_JACHXT010000005.1"/>
</dbReference>
<evidence type="ECO:0000256" key="3">
    <source>
        <dbReference type="ARBA" id="ARBA00022737"/>
    </source>
</evidence>
<dbReference type="InterPro" id="IPR018357">
    <property type="entry name" value="Hexapep_transf_CS"/>
</dbReference>
<evidence type="ECO:0000256" key="4">
    <source>
        <dbReference type="ARBA" id="ARBA00023315"/>
    </source>
</evidence>
<dbReference type="Proteomes" id="UP000241158">
    <property type="component" value="Unassembled WGS sequence"/>
</dbReference>
<comment type="caution">
    <text evidence="5">The sequence shown here is derived from an EMBL/GenBank/DDBJ whole genome shotgun (WGS) entry which is preliminary data.</text>
</comment>
<dbReference type="SUPFAM" id="SSF51161">
    <property type="entry name" value="Trimeric LpxA-like enzymes"/>
    <property type="match status" value="1"/>
</dbReference>
<dbReference type="NCBIfam" id="TIGR03308">
    <property type="entry name" value="phn_thr-fam"/>
    <property type="match status" value="1"/>
</dbReference>
<comment type="similarity">
    <text evidence="1">Belongs to the transferase hexapeptide repeat family.</text>
</comment>
<dbReference type="PROSITE" id="PS00101">
    <property type="entry name" value="HEXAPEP_TRANSFERASES"/>
    <property type="match status" value="1"/>
</dbReference>
<dbReference type="Pfam" id="PF00132">
    <property type="entry name" value="Hexapep"/>
    <property type="match status" value="1"/>
</dbReference>
<gene>
    <name evidence="5" type="ORF">CU100_21780</name>
</gene>
<dbReference type="InterPro" id="IPR050179">
    <property type="entry name" value="Trans_hexapeptide_repeat"/>
</dbReference>
<accession>A0A2P7AM59</accession>
<dbReference type="PANTHER" id="PTHR43300">
    <property type="entry name" value="ACETYLTRANSFERASE"/>
    <property type="match status" value="1"/>
</dbReference>
<keyword evidence="6" id="KW-1185">Reference proteome</keyword>